<dbReference type="SMART" id="SM00173">
    <property type="entry name" value="RAS"/>
    <property type="match status" value="1"/>
</dbReference>
<keyword evidence="4" id="KW-1185">Reference proteome</keyword>
<dbReference type="PRINTS" id="PR00449">
    <property type="entry name" value="RASTRNSFRMNG"/>
</dbReference>
<evidence type="ECO:0000313" key="4">
    <source>
        <dbReference type="Proteomes" id="UP000593567"/>
    </source>
</evidence>
<name>A0A7J7KE86_BUGNE</name>
<dbReference type="PANTHER" id="PTHR47977">
    <property type="entry name" value="RAS-RELATED PROTEIN RAB"/>
    <property type="match status" value="1"/>
</dbReference>
<evidence type="ECO:0000256" key="1">
    <source>
        <dbReference type="ARBA" id="ARBA00022741"/>
    </source>
</evidence>
<dbReference type="GO" id="GO:0003924">
    <property type="term" value="F:GTPase activity"/>
    <property type="evidence" value="ECO:0007669"/>
    <property type="project" value="InterPro"/>
</dbReference>
<keyword evidence="2" id="KW-0342">GTP-binding</keyword>
<gene>
    <name evidence="3" type="ORF">EB796_005086</name>
</gene>
<dbReference type="InterPro" id="IPR001806">
    <property type="entry name" value="Small_GTPase"/>
</dbReference>
<proteinExistence type="predicted"/>
<dbReference type="InterPro" id="IPR050227">
    <property type="entry name" value="Rab"/>
</dbReference>
<dbReference type="Gene3D" id="3.40.50.300">
    <property type="entry name" value="P-loop containing nucleotide triphosphate hydrolases"/>
    <property type="match status" value="1"/>
</dbReference>
<dbReference type="PROSITE" id="PS51421">
    <property type="entry name" value="RAS"/>
    <property type="match status" value="1"/>
</dbReference>
<accession>A0A7J7KE86</accession>
<dbReference type="SUPFAM" id="SSF52540">
    <property type="entry name" value="P-loop containing nucleoside triphosphate hydrolases"/>
    <property type="match status" value="1"/>
</dbReference>
<dbReference type="EMBL" id="VXIV02000696">
    <property type="protein sequence ID" value="KAF6036607.1"/>
    <property type="molecule type" value="Genomic_DNA"/>
</dbReference>
<dbReference type="Pfam" id="PF00071">
    <property type="entry name" value="Ras"/>
    <property type="match status" value="1"/>
</dbReference>
<evidence type="ECO:0000256" key="2">
    <source>
        <dbReference type="ARBA" id="ARBA00023134"/>
    </source>
</evidence>
<organism evidence="3 4">
    <name type="scientific">Bugula neritina</name>
    <name type="common">Brown bryozoan</name>
    <name type="synonym">Sertularia neritina</name>
    <dbReference type="NCBI Taxonomy" id="10212"/>
    <lineage>
        <taxon>Eukaryota</taxon>
        <taxon>Metazoa</taxon>
        <taxon>Spiralia</taxon>
        <taxon>Lophotrochozoa</taxon>
        <taxon>Bryozoa</taxon>
        <taxon>Gymnolaemata</taxon>
        <taxon>Cheilostomatida</taxon>
        <taxon>Flustrina</taxon>
        <taxon>Buguloidea</taxon>
        <taxon>Bugulidae</taxon>
        <taxon>Bugula</taxon>
    </lineage>
</organism>
<evidence type="ECO:0000313" key="3">
    <source>
        <dbReference type="EMBL" id="KAF6036607.1"/>
    </source>
</evidence>
<keyword evidence="1" id="KW-0547">Nucleotide-binding</keyword>
<dbReference type="GO" id="GO:0005525">
    <property type="term" value="F:GTP binding"/>
    <property type="evidence" value="ECO:0007669"/>
    <property type="project" value="UniProtKB-KW"/>
</dbReference>
<dbReference type="AlphaFoldDB" id="A0A7J7KE86"/>
<sequence>MGNCSSSDVTHPDTFTALPTFKIALVGESKAGKTAIFNRFVKNCFFKTYVPTKKVDIVNVIKKVNVPEHVIVSLTLWDTPGRDDIDMAHTYFSHIDAVIVVVDVTDKESMEMAAYWKQEIINTVTHHSDMSISDALKLPILLLGNKYDLVDKEKPGYESDENSKDFSGEKLDDSDELMIITEEEKWKPECVHKIEQLVQQHGFLSGVMVSAKDSDGSVHQAMQTLIRKLMENTLQQMYGDEYKKRSKKRPKKQSKAIVETSLKLTEIESSILLLLNSW</sequence>
<dbReference type="SMART" id="SM00175">
    <property type="entry name" value="RAB"/>
    <property type="match status" value="1"/>
</dbReference>
<dbReference type="InterPro" id="IPR027417">
    <property type="entry name" value="P-loop_NTPase"/>
</dbReference>
<dbReference type="InterPro" id="IPR005225">
    <property type="entry name" value="Small_GTP-bd"/>
</dbReference>
<dbReference type="NCBIfam" id="TIGR00231">
    <property type="entry name" value="small_GTP"/>
    <property type="match status" value="1"/>
</dbReference>
<dbReference type="OrthoDB" id="6284620at2759"/>
<comment type="caution">
    <text evidence="3">The sequence shown here is derived from an EMBL/GenBank/DDBJ whole genome shotgun (WGS) entry which is preliminary data.</text>
</comment>
<dbReference type="Proteomes" id="UP000593567">
    <property type="component" value="Unassembled WGS sequence"/>
</dbReference>
<protein>
    <submittedName>
        <fullName evidence="3">Uncharacterized protein</fullName>
    </submittedName>
</protein>
<reference evidence="3" key="1">
    <citation type="submission" date="2020-06" db="EMBL/GenBank/DDBJ databases">
        <title>Draft genome of Bugula neritina, a colonial animal packing powerful symbionts and potential medicines.</title>
        <authorList>
            <person name="Rayko M."/>
        </authorList>
    </citation>
    <scope>NUCLEOTIDE SEQUENCE [LARGE SCALE GENOMIC DNA]</scope>
    <source>
        <strain evidence="3">Kwan_BN1</strain>
    </source>
</reference>
<dbReference type="PROSITE" id="PS51417">
    <property type="entry name" value="ARF"/>
    <property type="match status" value="1"/>
</dbReference>
<dbReference type="SMART" id="SM00174">
    <property type="entry name" value="RHO"/>
    <property type="match status" value="1"/>
</dbReference>
<dbReference type="PROSITE" id="PS51419">
    <property type="entry name" value="RAB"/>
    <property type="match status" value="1"/>
</dbReference>